<dbReference type="Proteomes" id="UP000028999">
    <property type="component" value="Unassembled WGS sequence"/>
</dbReference>
<proteinExistence type="predicted"/>
<gene>
    <name evidence="1" type="primary">BnaA09g43870D</name>
    <name evidence="1" type="ORF">GSBRNA2T00078336001</name>
</gene>
<accession>A0A078FHH2</accession>
<dbReference type="EMBL" id="LK032038">
    <property type="protein sequence ID" value="CDY13885.1"/>
    <property type="molecule type" value="Genomic_DNA"/>
</dbReference>
<evidence type="ECO:0000313" key="2">
    <source>
        <dbReference type="Proteomes" id="UP000028999"/>
    </source>
</evidence>
<reference evidence="1 2" key="1">
    <citation type="journal article" date="2014" name="Science">
        <title>Plant genetics. Early allopolyploid evolution in the post-Neolithic Brassica napus oilseed genome.</title>
        <authorList>
            <person name="Chalhoub B."/>
            <person name="Denoeud F."/>
            <person name="Liu S."/>
            <person name="Parkin I.A."/>
            <person name="Tang H."/>
            <person name="Wang X."/>
            <person name="Chiquet J."/>
            <person name="Belcram H."/>
            <person name="Tong C."/>
            <person name="Samans B."/>
            <person name="Correa M."/>
            <person name="Da Silva C."/>
            <person name="Just J."/>
            <person name="Falentin C."/>
            <person name="Koh C.S."/>
            <person name="Le Clainche I."/>
            <person name="Bernard M."/>
            <person name="Bento P."/>
            <person name="Noel B."/>
            <person name="Labadie K."/>
            <person name="Alberti A."/>
            <person name="Charles M."/>
            <person name="Arnaud D."/>
            <person name="Guo H."/>
            <person name="Daviaud C."/>
            <person name="Alamery S."/>
            <person name="Jabbari K."/>
            <person name="Zhao M."/>
            <person name="Edger P.P."/>
            <person name="Chelaifa H."/>
            <person name="Tack D."/>
            <person name="Lassalle G."/>
            <person name="Mestiri I."/>
            <person name="Schnel N."/>
            <person name="Le Paslier M.C."/>
            <person name="Fan G."/>
            <person name="Renault V."/>
            <person name="Bayer P.E."/>
            <person name="Golicz A.A."/>
            <person name="Manoli S."/>
            <person name="Lee T.H."/>
            <person name="Thi V.H."/>
            <person name="Chalabi S."/>
            <person name="Hu Q."/>
            <person name="Fan C."/>
            <person name="Tollenaere R."/>
            <person name="Lu Y."/>
            <person name="Battail C."/>
            <person name="Shen J."/>
            <person name="Sidebottom C.H."/>
            <person name="Wang X."/>
            <person name="Canaguier A."/>
            <person name="Chauveau A."/>
            <person name="Berard A."/>
            <person name="Deniot G."/>
            <person name="Guan M."/>
            <person name="Liu Z."/>
            <person name="Sun F."/>
            <person name="Lim Y.P."/>
            <person name="Lyons E."/>
            <person name="Town C.D."/>
            <person name="Bancroft I."/>
            <person name="Wang X."/>
            <person name="Meng J."/>
            <person name="Ma J."/>
            <person name="Pires J.C."/>
            <person name="King G.J."/>
            <person name="Brunel D."/>
            <person name="Delourme R."/>
            <person name="Renard M."/>
            <person name="Aury J.M."/>
            <person name="Adams K.L."/>
            <person name="Batley J."/>
            <person name="Snowdon R.J."/>
            <person name="Tost J."/>
            <person name="Edwards D."/>
            <person name="Zhou Y."/>
            <person name="Hua W."/>
            <person name="Sharpe A.G."/>
            <person name="Paterson A.H."/>
            <person name="Guan C."/>
            <person name="Wincker P."/>
        </authorList>
    </citation>
    <scope>NUCLEOTIDE SEQUENCE [LARGE SCALE GENOMIC DNA]</scope>
    <source>
        <strain evidence="2">cv. Darmor-bzh</strain>
    </source>
</reference>
<sequence length="33" mass="3899">MCISLSSLKKLLHNKAEAFLSNDYYESHLEWID</sequence>
<dbReference type="Gramene" id="CDY13885">
    <property type="protein sequence ID" value="CDY13885"/>
    <property type="gene ID" value="GSBRNA2T00078336001"/>
</dbReference>
<dbReference type="AlphaFoldDB" id="A0A078FHH2"/>
<protein>
    <submittedName>
        <fullName evidence="1">BnaA09g43870D protein</fullName>
    </submittedName>
</protein>
<dbReference type="PaxDb" id="3708-A0A078FHH2"/>
<evidence type="ECO:0000313" key="1">
    <source>
        <dbReference type="EMBL" id="CDY13885.1"/>
    </source>
</evidence>
<keyword evidence="2" id="KW-1185">Reference proteome</keyword>
<name>A0A078FHH2_BRANA</name>
<organism evidence="1 2">
    <name type="scientific">Brassica napus</name>
    <name type="common">Rape</name>
    <dbReference type="NCBI Taxonomy" id="3708"/>
    <lineage>
        <taxon>Eukaryota</taxon>
        <taxon>Viridiplantae</taxon>
        <taxon>Streptophyta</taxon>
        <taxon>Embryophyta</taxon>
        <taxon>Tracheophyta</taxon>
        <taxon>Spermatophyta</taxon>
        <taxon>Magnoliopsida</taxon>
        <taxon>eudicotyledons</taxon>
        <taxon>Gunneridae</taxon>
        <taxon>Pentapetalae</taxon>
        <taxon>rosids</taxon>
        <taxon>malvids</taxon>
        <taxon>Brassicales</taxon>
        <taxon>Brassicaceae</taxon>
        <taxon>Brassiceae</taxon>
        <taxon>Brassica</taxon>
    </lineage>
</organism>